<evidence type="ECO:0000313" key="1">
    <source>
        <dbReference type="EMBL" id="GAI89689.1"/>
    </source>
</evidence>
<organism evidence="1">
    <name type="scientific">marine sediment metagenome</name>
    <dbReference type="NCBI Taxonomy" id="412755"/>
    <lineage>
        <taxon>unclassified sequences</taxon>
        <taxon>metagenomes</taxon>
        <taxon>ecological metagenomes</taxon>
    </lineage>
</organism>
<accession>X1UBH5</accession>
<comment type="caution">
    <text evidence="1">The sequence shown here is derived from an EMBL/GenBank/DDBJ whole genome shotgun (WGS) entry which is preliminary data.</text>
</comment>
<dbReference type="AlphaFoldDB" id="X1UBH5"/>
<protein>
    <submittedName>
        <fullName evidence="1">Uncharacterized protein</fullName>
    </submittedName>
</protein>
<sequence>MSEMLKGKMRIEVPFLPPVGQVGVVVDPDRAPLTIIELDEIKKLEEGSET</sequence>
<name>X1UBH5_9ZZZZ</name>
<reference evidence="1" key="1">
    <citation type="journal article" date="2014" name="Front. Microbiol.">
        <title>High frequency of phylogenetically diverse reductive dehalogenase-homologous genes in deep subseafloor sedimentary metagenomes.</title>
        <authorList>
            <person name="Kawai M."/>
            <person name="Futagami T."/>
            <person name="Toyoda A."/>
            <person name="Takaki Y."/>
            <person name="Nishi S."/>
            <person name="Hori S."/>
            <person name="Arai W."/>
            <person name="Tsubouchi T."/>
            <person name="Morono Y."/>
            <person name="Uchiyama I."/>
            <person name="Ito T."/>
            <person name="Fujiyama A."/>
            <person name="Inagaki F."/>
            <person name="Takami H."/>
        </authorList>
    </citation>
    <scope>NUCLEOTIDE SEQUENCE</scope>
    <source>
        <strain evidence="1">Expedition CK06-06</strain>
    </source>
</reference>
<gene>
    <name evidence="1" type="ORF">S12H4_34258</name>
</gene>
<proteinExistence type="predicted"/>
<dbReference type="EMBL" id="BARW01020256">
    <property type="protein sequence ID" value="GAI89689.1"/>
    <property type="molecule type" value="Genomic_DNA"/>
</dbReference>